<dbReference type="InterPro" id="IPR019734">
    <property type="entry name" value="TPR_rpt"/>
</dbReference>
<feature type="domain" description="DUF6596" evidence="4">
    <location>
        <begin position="187"/>
        <end position="287"/>
    </location>
</feature>
<evidence type="ECO:0000259" key="2">
    <source>
        <dbReference type="Pfam" id="PF04542"/>
    </source>
</evidence>
<feature type="repeat" description="TPR" evidence="1">
    <location>
        <begin position="371"/>
        <end position="404"/>
    </location>
</feature>
<dbReference type="PROSITE" id="PS50005">
    <property type="entry name" value="TPR"/>
    <property type="match status" value="1"/>
</dbReference>
<dbReference type="AlphaFoldDB" id="A0AAP5EEX7"/>
<reference evidence="5" key="1">
    <citation type="submission" date="2023-07" db="EMBL/GenBank/DDBJ databases">
        <title>Functional and genomic diversity of the sorghum phyllosphere microbiome.</title>
        <authorList>
            <person name="Shade A."/>
        </authorList>
    </citation>
    <scope>NUCLEOTIDE SEQUENCE</scope>
    <source>
        <strain evidence="5">SORGH_AS_0457</strain>
    </source>
</reference>
<feature type="domain" description="RNA polymerase sigma factor 70 region 4 type 2" evidence="3">
    <location>
        <begin position="118"/>
        <end position="169"/>
    </location>
</feature>
<dbReference type="Pfam" id="PF04542">
    <property type="entry name" value="Sigma70_r2"/>
    <property type="match status" value="1"/>
</dbReference>
<dbReference type="NCBIfam" id="TIGR02937">
    <property type="entry name" value="sigma70-ECF"/>
    <property type="match status" value="1"/>
</dbReference>
<dbReference type="GO" id="GO:0003677">
    <property type="term" value="F:DNA binding"/>
    <property type="evidence" value="ECO:0007669"/>
    <property type="project" value="InterPro"/>
</dbReference>
<dbReference type="Pfam" id="PF08281">
    <property type="entry name" value="Sigma70_r4_2"/>
    <property type="match status" value="1"/>
</dbReference>
<dbReference type="GO" id="GO:0016987">
    <property type="term" value="F:sigma factor activity"/>
    <property type="evidence" value="ECO:0007669"/>
    <property type="project" value="InterPro"/>
</dbReference>
<evidence type="ECO:0000259" key="4">
    <source>
        <dbReference type="Pfam" id="PF20239"/>
    </source>
</evidence>
<comment type="caution">
    <text evidence="5">The sequence shown here is derived from an EMBL/GenBank/DDBJ whole genome shotgun (WGS) entry which is preliminary data.</text>
</comment>
<dbReference type="InterPro" id="IPR046531">
    <property type="entry name" value="DUF6596"/>
</dbReference>
<dbReference type="RefSeq" id="WP_307107519.1">
    <property type="nucleotide sequence ID" value="NZ_JAUTAS010000001.1"/>
</dbReference>
<evidence type="ECO:0000256" key="1">
    <source>
        <dbReference type="PROSITE-ProRule" id="PRU00339"/>
    </source>
</evidence>
<sequence>MEAALTQRLDTLWRMESPALIARLARMLGGDIGRAEELAQDTWLAALERWPTQGVPDNPGAWLMTTARNRAIDVLRQHQRVAGQHAQWGSELEPQPLPLPDDSGALQDDIGDDLLRLMFVACHPMLSADARVALTLRLLGGLTTDEIARAFLQPEPTIAQRIVRAKRTLADKQVPFEVPRQAALPERLGSVLAVVYLIFNEGYAASSGDDWMRPALCEEALRLGRVLQQRLPTWPQVHGLLALMELQASRAAARVDVHGNPILLPDQDRSRWDHLQVARGQAALQQAVALGGADDGYVLQAAIADCHARARHADATDWARMAALYARLAEVQPSPVVELNRAVAVSRAEGAAAAWPLVERLAGDPRLRDYAPMAAVQGDLLSQMGRHAEAADAFARAARLTPNARERALLQARAARLQPD</sequence>
<accession>A0AAP5EEX7</accession>
<proteinExistence type="predicted"/>
<gene>
    <name evidence="5" type="ORF">QE424_003155</name>
</gene>
<dbReference type="InterPro" id="IPR013324">
    <property type="entry name" value="RNA_pol_sigma_r3/r4-like"/>
</dbReference>
<protein>
    <submittedName>
        <fullName evidence="5">RNA polymerase sigma factor (Sigma-70 family)</fullName>
    </submittedName>
</protein>
<evidence type="ECO:0000259" key="3">
    <source>
        <dbReference type="Pfam" id="PF08281"/>
    </source>
</evidence>
<dbReference type="InterPro" id="IPR007627">
    <property type="entry name" value="RNA_pol_sigma70_r2"/>
</dbReference>
<dbReference type="Gene3D" id="1.10.10.10">
    <property type="entry name" value="Winged helix-like DNA-binding domain superfamily/Winged helix DNA-binding domain"/>
    <property type="match status" value="1"/>
</dbReference>
<dbReference type="Gene3D" id="1.10.1740.10">
    <property type="match status" value="1"/>
</dbReference>
<dbReference type="InterPro" id="IPR013249">
    <property type="entry name" value="RNA_pol_sigma70_r4_t2"/>
</dbReference>
<dbReference type="Proteomes" id="UP001226084">
    <property type="component" value="Unassembled WGS sequence"/>
</dbReference>
<dbReference type="InterPro" id="IPR013325">
    <property type="entry name" value="RNA_pol_sigma_r2"/>
</dbReference>
<dbReference type="PANTHER" id="PTHR47756">
    <property type="entry name" value="BLL6612 PROTEIN-RELATED"/>
    <property type="match status" value="1"/>
</dbReference>
<dbReference type="GO" id="GO:0006352">
    <property type="term" value="P:DNA-templated transcription initiation"/>
    <property type="evidence" value="ECO:0007669"/>
    <property type="project" value="InterPro"/>
</dbReference>
<dbReference type="InterPro" id="IPR014284">
    <property type="entry name" value="RNA_pol_sigma-70_dom"/>
</dbReference>
<dbReference type="EMBL" id="JAUTAS010000001">
    <property type="protein sequence ID" value="MDQ1109996.1"/>
    <property type="molecule type" value="Genomic_DNA"/>
</dbReference>
<name>A0AAP5EEX7_9GAMM</name>
<dbReference type="InterPro" id="IPR036388">
    <property type="entry name" value="WH-like_DNA-bd_sf"/>
</dbReference>
<evidence type="ECO:0000313" key="5">
    <source>
        <dbReference type="EMBL" id="MDQ1109996.1"/>
    </source>
</evidence>
<organism evidence="5 6">
    <name type="scientific">Stenotrophomonas rhizophila</name>
    <dbReference type="NCBI Taxonomy" id="216778"/>
    <lineage>
        <taxon>Bacteria</taxon>
        <taxon>Pseudomonadati</taxon>
        <taxon>Pseudomonadota</taxon>
        <taxon>Gammaproteobacteria</taxon>
        <taxon>Lysobacterales</taxon>
        <taxon>Lysobacteraceae</taxon>
        <taxon>Stenotrophomonas</taxon>
    </lineage>
</organism>
<feature type="domain" description="RNA polymerase sigma-70 region 2" evidence="2">
    <location>
        <begin position="20"/>
        <end position="80"/>
    </location>
</feature>
<dbReference type="SUPFAM" id="SSF88659">
    <property type="entry name" value="Sigma3 and sigma4 domains of RNA polymerase sigma factors"/>
    <property type="match status" value="1"/>
</dbReference>
<dbReference type="Pfam" id="PF20239">
    <property type="entry name" value="DUF6596"/>
    <property type="match status" value="1"/>
</dbReference>
<keyword evidence="1" id="KW-0802">TPR repeat</keyword>
<evidence type="ECO:0000313" key="6">
    <source>
        <dbReference type="Proteomes" id="UP001226084"/>
    </source>
</evidence>
<dbReference type="PANTHER" id="PTHR47756:SF1">
    <property type="entry name" value="BLL0085 PROTEIN"/>
    <property type="match status" value="1"/>
</dbReference>
<dbReference type="SUPFAM" id="SSF88946">
    <property type="entry name" value="Sigma2 domain of RNA polymerase sigma factors"/>
    <property type="match status" value="1"/>
</dbReference>